<gene>
    <name evidence="1" type="ORF">KFK09_009430</name>
</gene>
<sequence length="72" mass="8502">MAFKEEAKPPLIVIYSTYEDELEDTACSYYKECMQADLIDSKKLKASTFLKKRKRRDTTAKRNFYPSEFFGD</sequence>
<protein>
    <submittedName>
        <fullName evidence="1">Uncharacterized protein</fullName>
    </submittedName>
</protein>
<dbReference type="EMBL" id="JAGYWB010000008">
    <property type="protein sequence ID" value="KAI0513410.1"/>
    <property type="molecule type" value="Genomic_DNA"/>
</dbReference>
<keyword evidence="2" id="KW-1185">Reference proteome</keyword>
<organism evidence="1 2">
    <name type="scientific">Dendrobium nobile</name>
    <name type="common">Orchid</name>
    <dbReference type="NCBI Taxonomy" id="94219"/>
    <lineage>
        <taxon>Eukaryota</taxon>
        <taxon>Viridiplantae</taxon>
        <taxon>Streptophyta</taxon>
        <taxon>Embryophyta</taxon>
        <taxon>Tracheophyta</taxon>
        <taxon>Spermatophyta</taxon>
        <taxon>Magnoliopsida</taxon>
        <taxon>Liliopsida</taxon>
        <taxon>Asparagales</taxon>
        <taxon>Orchidaceae</taxon>
        <taxon>Epidendroideae</taxon>
        <taxon>Malaxideae</taxon>
        <taxon>Dendrobiinae</taxon>
        <taxon>Dendrobium</taxon>
    </lineage>
</organism>
<reference evidence="1" key="1">
    <citation type="journal article" date="2022" name="Front. Genet.">
        <title>Chromosome-Scale Assembly of the Dendrobium nobile Genome Provides Insights Into the Molecular Mechanism of the Biosynthesis of the Medicinal Active Ingredient of Dendrobium.</title>
        <authorList>
            <person name="Xu Q."/>
            <person name="Niu S.-C."/>
            <person name="Li K.-L."/>
            <person name="Zheng P.-J."/>
            <person name="Zhang X.-J."/>
            <person name="Jia Y."/>
            <person name="Liu Y."/>
            <person name="Niu Y.-X."/>
            <person name="Yu L.-H."/>
            <person name="Chen D.-F."/>
            <person name="Zhang G.-Q."/>
        </authorList>
    </citation>
    <scope>NUCLEOTIDE SEQUENCE</scope>
    <source>
        <tissue evidence="1">Leaf</tissue>
    </source>
</reference>
<evidence type="ECO:0000313" key="2">
    <source>
        <dbReference type="Proteomes" id="UP000829196"/>
    </source>
</evidence>
<comment type="caution">
    <text evidence="1">The sequence shown here is derived from an EMBL/GenBank/DDBJ whole genome shotgun (WGS) entry which is preliminary data.</text>
</comment>
<name>A0A8T3BHG4_DENNO</name>
<proteinExistence type="predicted"/>
<dbReference type="AlphaFoldDB" id="A0A8T3BHG4"/>
<evidence type="ECO:0000313" key="1">
    <source>
        <dbReference type="EMBL" id="KAI0513410.1"/>
    </source>
</evidence>
<dbReference type="Proteomes" id="UP000829196">
    <property type="component" value="Unassembled WGS sequence"/>
</dbReference>
<accession>A0A8T3BHG4</accession>